<feature type="region of interest" description="Disordered" evidence="1">
    <location>
        <begin position="991"/>
        <end position="1020"/>
    </location>
</feature>
<dbReference type="GO" id="GO:0000964">
    <property type="term" value="P:mitochondrial RNA 5'-end processing"/>
    <property type="evidence" value="ECO:0007669"/>
    <property type="project" value="TreeGrafter"/>
</dbReference>
<name>A0A6A6U4G6_9PEZI</name>
<dbReference type="PANTHER" id="PTHR31014">
    <property type="entry name" value="MITOCHONDRIAL TRANSLATION SYSTEM COMPONENT PET127-RELATED"/>
    <property type="match status" value="1"/>
</dbReference>
<protein>
    <submittedName>
        <fullName evidence="2">Pet127-domain-containing protein</fullName>
    </submittedName>
</protein>
<dbReference type="Proteomes" id="UP000799302">
    <property type="component" value="Unassembled WGS sequence"/>
</dbReference>
<dbReference type="AlphaFoldDB" id="A0A6A6U4G6"/>
<dbReference type="Pfam" id="PF08634">
    <property type="entry name" value="Pet127"/>
    <property type="match status" value="1"/>
</dbReference>
<evidence type="ECO:0000256" key="1">
    <source>
        <dbReference type="SAM" id="MobiDB-lite"/>
    </source>
</evidence>
<dbReference type="OrthoDB" id="10249045at2759"/>
<gene>
    <name evidence="2" type="ORF">BT63DRAFT_428104</name>
</gene>
<keyword evidence="3" id="KW-1185">Reference proteome</keyword>
<feature type="region of interest" description="Disordered" evidence="1">
    <location>
        <begin position="1048"/>
        <end position="1099"/>
    </location>
</feature>
<dbReference type="PANTHER" id="PTHR31014:SF0">
    <property type="entry name" value="MITOCHONDRIAL TRANSLATION SYSTEM COMPONENT PET127-RELATED"/>
    <property type="match status" value="1"/>
</dbReference>
<dbReference type="GO" id="GO:0005740">
    <property type="term" value="C:mitochondrial envelope"/>
    <property type="evidence" value="ECO:0007669"/>
    <property type="project" value="TreeGrafter"/>
</dbReference>
<organism evidence="2 3">
    <name type="scientific">Microthyrium microscopicum</name>
    <dbReference type="NCBI Taxonomy" id="703497"/>
    <lineage>
        <taxon>Eukaryota</taxon>
        <taxon>Fungi</taxon>
        <taxon>Dikarya</taxon>
        <taxon>Ascomycota</taxon>
        <taxon>Pezizomycotina</taxon>
        <taxon>Dothideomycetes</taxon>
        <taxon>Dothideomycetes incertae sedis</taxon>
        <taxon>Microthyriales</taxon>
        <taxon>Microthyriaceae</taxon>
        <taxon>Microthyrium</taxon>
    </lineage>
</organism>
<proteinExistence type="predicted"/>
<feature type="compositionally biased region" description="Basic residues" evidence="1">
    <location>
        <begin position="1010"/>
        <end position="1020"/>
    </location>
</feature>
<evidence type="ECO:0000313" key="3">
    <source>
        <dbReference type="Proteomes" id="UP000799302"/>
    </source>
</evidence>
<evidence type="ECO:0000313" key="2">
    <source>
        <dbReference type="EMBL" id="KAF2666337.1"/>
    </source>
</evidence>
<dbReference type="EMBL" id="MU004239">
    <property type="protein sequence ID" value="KAF2666337.1"/>
    <property type="molecule type" value="Genomic_DNA"/>
</dbReference>
<accession>A0A6A6U4G6</accession>
<feature type="compositionally biased region" description="Basic and acidic residues" evidence="1">
    <location>
        <begin position="1055"/>
        <end position="1067"/>
    </location>
</feature>
<sequence>MNLRNTQYLFSRTVYRHGIIRCRHFSAPRRISSKLPTSIRYYISQSTTSSSSSHLPSSISNDVVLSSDSAAKSPKAVSRENPVTDLYKFCTLNRIIVDFQAWNPNDGHLGPFLGKIFLTLEDGTRKTFIADRPQNTKKEAKYLACGLAWKWLKNPAGLAYNYKPTTIKIERVQATDGRPLVHGVRIKGIRTEQTGALPEMVRRAQPSVTQSPSKLPKKQQVAREFTRHELNSQPELALPLEPPGIKQLPVSLARKDGRADDPTRWEFKNVLIVESELEDVGGGTSSEKVEPPRLHHGLDRVIFNPGVSTFQCPRTGVYNFDPDIQMIPSVDDFNFDALPPYHKPSEDPTLPSLLEKYPSRKFFGSTSTMTQMLQQLHYFISDWRPVNVKFTSKEFEAVKSDPTDTQKVPTSIMLKYLGNGCYCVDPDMTKSGGAQELMMAGHLLEKLLTVPKEEFRTFLKSNKQEGDAGKKQKQQEVEQQAFNFTGIGKFLVRSQLDAMDPRLKVNGGGGYFDLKTRAALAVRMDPQERYKEMRGYQIKTLQGDVESYEREMYDLSRTMLFKYSAQARLGRMDGIFIAFHNLAQLFGFRYLSLPDIDTIIHGQPELVGPQEFQYSMQMLQEILERVTEENPEKDLWVHFFTLPTSYRGLENSSKGSAPASLQVFAETVTPELLQEAQELREIAKEDSPKAAAGDVDSDGVAPSLLAREVKEIKEMTSHLYETCRAAFKHLQESSVTSSTAITPEPFAPLYRYYQPLKRKTEQVIVDVHTSGTGQEFDPVISDAQEALTMVKKILNTVSKPMLVLIAQKAAEIQGETKKGIGSFHWNHQPANLAMYEFDVRNYVNGQTVRRPNNLESSEKWTVQYAEKPPGEDRVKLDQYREMLRRKFIRDTDEEKDKLYDGSFLRMLRSLALRGSEYFTKFQSRMSAHSRPIVFTPYHRTVVSKGGERSKFDPNAAIKGRRRNMPLSTKSLLKPDLRRELLQKLRSDKKAAKEVQSAKAKRRAIEDAKVSPRKQRKARKATLKFPVKAVDGAAKNKGATVTIPELEVATPAASESKPEPAKPEDVVQKKRVVQGKRPPSPRNAVSDEEIANILSPEYIK</sequence>
<reference evidence="2" key="1">
    <citation type="journal article" date="2020" name="Stud. Mycol.">
        <title>101 Dothideomycetes genomes: a test case for predicting lifestyles and emergence of pathogens.</title>
        <authorList>
            <person name="Haridas S."/>
            <person name="Albert R."/>
            <person name="Binder M."/>
            <person name="Bloem J."/>
            <person name="Labutti K."/>
            <person name="Salamov A."/>
            <person name="Andreopoulos B."/>
            <person name="Baker S."/>
            <person name="Barry K."/>
            <person name="Bills G."/>
            <person name="Bluhm B."/>
            <person name="Cannon C."/>
            <person name="Castanera R."/>
            <person name="Culley D."/>
            <person name="Daum C."/>
            <person name="Ezra D."/>
            <person name="Gonzalez J."/>
            <person name="Henrissat B."/>
            <person name="Kuo A."/>
            <person name="Liang C."/>
            <person name="Lipzen A."/>
            <person name="Lutzoni F."/>
            <person name="Magnuson J."/>
            <person name="Mondo S."/>
            <person name="Nolan M."/>
            <person name="Ohm R."/>
            <person name="Pangilinan J."/>
            <person name="Park H.-J."/>
            <person name="Ramirez L."/>
            <person name="Alfaro M."/>
            <person name="Sun H."/>
            <person name="Tritt A."/>
            <person name="Yoshinaga Y."/>
            <person name="Zwiers L.-H."/>
            <person name="Turgeon B."/>
            <person name="Goodwin S."/>
            <person name="Spatafora J."/>
            <person name="Crous P."/>
            <person name="Grigoriev I."/>
        </authorList>
    </citation>
    <scope>NUCLEOTIDE SEQUENCE</scope>
    <source>
        <strain evidence="2">CBS 115976</strain>
    </source>
</reference>
<dbReference type="InterPro" id="IPR013943">
    <property type="entry name" value="Pet127"/>
</dbReference>